<dbReference type="AlphaFoldDB" id="A0A4R2PIG6"/>
<keyword evidence="7" id="KW-1185">Reference proteome</keyword>
<dbReference type="EMBL" id="SLXO01000004">
    <property type="protein sequence ID" value="TCP35250.1"/>
    <property type="molecule type" value="Genomic_DNA"/>
</dbReference>
<evidence type="ECO:0000256" key="4">
    <source>
        <dbReference type="SAM" id="MobiDB-lite"/>
    </source>
</evidence>
<dbReference type="SUPFAM" id="SSF49764">
    <property type="entry name" value="HSP20-like chaperones"/>
    <property type="match status" value="1"/>
</dbReference>
<dbReference type="InterPro" id="IPR002068">
    <property type="entry name" value="A-crystallin/Hsp20_dom"/>
</dbReference>
<dbReference type="InParanoid" id="A0A4R2PIG6"/>
<dbReference type="PROSITE" id="PS01031">
    <property type="entry name" value="SHSP"/>
    <property type="match status" value="1"/>
</dbReference>
<dbReference type="Gene3D" id="2.60.40.790">
    <property type="match status" value="1"/>
</dbReference>
<evidence type="ECO:0000259" key="5">
    <source>
        <dbReference type="PROSITE" id="PS01031"/>
    </source>
</evidence>
<gene>
    <name evidence="6" type="ORF">EV659_104100</name>
</gene>
<dbReference type="PANTHER" id="PTHR47062:SF1">
    <property type="entry name" value="SMALL HEAT SHOCK PROTEIN IBPA"/>
    <property type="match status" value="1"/>
</dbReference>
<dbReference type="InterPro" id="IPR008978">
    <property type="entry name" value="HSP20-like_chaperone"/>
</dbReference>
<comment type="caution">
    <text evidence="6">The sequence shown here is derived from an EMBL/GenBank/DDBJ whole genome shotgun (WGS) entry which is preliminary data.</text>
</comment>
<reference evidence="6 7" key="1">
    <citation type="submission" date="2019-03" db="EMBL/GenBank/DDBJ databases">
        <title>Genomic Encyclopedia of Type Strains, Phase IV (KMG-IV): sequencing the most valuable type-strain genomes for metagenomic binning, comparative biology and taxonomic classification.</title>
        <authorList>
            <person name="Goeker M."/>
        </authorList>
    </citation>
    <scope>NUCLEOTIDE SEQUENCE [LARGE SCALE GENOMIC DNA]</scope>
    <source>
        <strain evidence="6 7">DSM 2132</strain>
    </source>
</reference>
<evidence type="ECO:0000256" key="3">
    <source>
        <dbReference type="RuleBase" id="RU003616"/>
    </source>
</evidence>
<feature type="region of interest" description="Disordered" evidence="4">
    <location>
        <begin position="138"/>
        <end position="158"/>
    </location>
</feature>
<evidence type="ECO:0000256" key="2">
    <source>
        <dbReference type="PROSITE-ProRule" id="PRU00285"/>
    </source>
</evidence>
<evidence type="ECO:0000313" key="7">
    <source>
        <dbReference type="Proteomes" id="UP000295399"/>
    </source>
</evidence>
<dbReference type="CDD" id="cd06470">
    <property type="entry name" value="ACD_IbpA-B_like"/>
    <property type="match status" value="1"/>
</dbReference>
<feature type="domain" description="SHSP" evidence="5">
    <location>
        <begin position="27"/>
        <end position="136"/>
    </location>
</feature>
<organism evidence="6 7">
    <name type="scientific">Rhodothalassium salexigens DSM 2132</name>
    <dbReference type="NCBI Taxonomy" id="1188247"/>
    <lineage>
        <taxon>Bacteria</taxon>
        <taxon>Pseudomonadati</taxon>
        <taxon>Pseudomonadota</taxon>
        <taxon>Alphaproteobacteria</taxon>
        <taxon>Rhodothalassiales</taxon>
        <taxon>Rhodothalassiaceae</taxon>
        <taxon>Rhodothalassium</taxon>
    </lineage>
</organism>
<sequence length="158" mass="17467">MSGSGLTNSPFLLGFDELERVMDAVAKSGNNGYPPYNIEELDSHHLRISLAVAGFSQDELDVTVKDNQLVIHGRQDDDDQRTYLYRGIAARQFQRRFVLADGITVTGAHMDNGLLHVDLARPEPESVVRSIKIETAPAAPRSVVPQSRSRQGDPKQEV</sequence>
<protein>
    <submittedName>
        <fullName evidence="6">HSP20 family molecular chaperone IbpA</fullName>
    </submittedName>
</protein>
<dbReference type="InterPro" id="IPR037913">
    <property type="entry name" value="ACD_IbpA/B"/>
</dbReference>
<dbReference type="Pfam" id="PF00011">
    <property type="entry name" value="HSP20"/>
    <property type="match status" value="1"/>
</dbReference>
<dbReference type="PANTHER" id="PTHR47062">
    <property type="match status" value="1"/>
</dbReference>
<comment type="similarity">
    <text evidence="2 3">Belongs to the small heat shock protein (HSP20) family.</text>
</comment>
<proteinExistence type="inferred from homology"/>
<accession>A0A4R2PIG6</accession>
<keyword evidence="1" id="KW-0346">Stress response</keyword>
<evidence type="ECO:0000256" key="1">
    <source>
        <dbReference type="ARBA" id="ARBA00023016"/>
    </source>
</evidence>
<name>A0A4R2PIG6_RHOSA</name>
<dbReference type="Proteomes" id="UP000295399">
    <property type="component" value="Unassembled WGS sequence"/>
</dbReference>
<evidence type="ECO:0000313" key="6">
    <source>
        <dbReference type="EMBL" id="TCP35250.1"/>
    </source>
</evidence>